<dbReference type="EMBL" id="JBHEZX010000006">
    <property type="protein sequence ID" value="MFC1410949.1"/>
    <property type="molecule type" value="Genomic_DNA"/>
</dbReference>
<accession>A0ABV6VB49</accession>
<gene>
    <name evidence="1" type="ORF">ACEZDG_16940</name>
</gene>
<proteinExistence type="predicted"/>
<evidence type="ECO:0000313" key="2">
    <source>
        <dbReference type="Proteomes" id="UP001592582"/>
    </source>
</evidence>
<sequence length="305" mass="32443">MSAVARASALRVLAAALVATSLLLAPSALPALAAPAPPRVAPRVAPRAVPALAPAAPSLALAAPARRWRAVFDDGFGSPRWGKRGAVWSDRTSAYADGASDPDQFKFDRVQAAAMKVSHGQLHITASPTTAAVHGPWRTGLLTTEPWHGGVAGGNGFQLRAGDYALIRMRLPGRQDGGGHGAWPAVWTWRDGNEVDLMEWHSETPGIIEFANHTPGASTYSFVHSPLVGFGRWITVAVRFGATDVGWYVGDDTHPLRLAYQDHVGVGAKWHAYLIASLSVSAQPGRLPSSAHPISMAIDRIRVFR</sequence>
<evidence type="ECO:0000313" key="1">
    <source>
        <dbReference type="EMBL" id="MFC1410949.1"/>
    </source>
</evidence>
<keyword evidence="2" id="KW-1185">Reference proteome</keyword>
<dbReference type="SUPFAM" id="SSF49899">
    <property type="entry name" value="Concanavalin A-like lectins/glucanases"/>
    <property type="match status" value="1"/>
</dbReference>
<organism evidence="1 2">
    <name type="scientific">Streptacidiphilus alkalitolerans</name>
    <dbReference type="NCBI Taxonomy" id="3342712"/>
    <lineage>
        <taxon>Bacteria</taxon>
        <taxon>Bacillati</taxon>
        <taxon>Actinomycetota</taxon>
        <taxon>Actinomycetes</taxon>
        <taxon>Kitasatosporales</taxon>
        <taxon>Streptomycetaceae</taxon>
        <taxon>Streptacidiphilus</taxon>
    </lineage>
</organism>
<dbReference type="InterPro" id="IPR013320">
    <property type="entry name" value="ConA-like_dom_sf"/>
</dbReference>
<protein>
    <submittedName>
        <fullName evidence="1">Beta-glucanase</fullName>
    </submittedName>
</protein>
<dbReference type="Gene3D" id="2.60.120.200">
    <property type="match status" value="1"/>
</dbReference>
<reference evidence="1 2" key="1">
    <citation type="submission" date="2024-09" db="EMBL/GenBank/DDBJ databases">
        <authorList>
            <person name="Lee S.D."/>
        </authorList>
    </citation>
    <scope>NUCLEOTIDE SEQUENCE [LARGE SCALE GENOMIC DNA]</scope>
    <source>
        <strain evidence="1 2">N1-1</strain>
    </source>
</reference>
<comment type="caution">
    <text evidence="1">The sequence shown here is derived from an EMBL/GenBank/DDBJ whole genome shotgun (WGS) entry which is preliminary data.</text>
</comment>
<name>A0ABV6VB49_9ACTN</name>
<dbReference type="Proteomes" id="UP001592582">
    <property type="component" value="Unassembled WGS sequence"/>
</dbReference>